<comment type="caution">
    <text evidence="4">The sequence shown here is derived from an EMBL/GenBank/DDBJ whole genome shotgun (WGS) entry which is preliminary data.</text>
</comment>
<dbReference type="InterPro" id="IPR009061">
    <property type="entry name" value="DNA-bd_dom_put_sf"/>
</dbReference>
<evidence type="ECO:0000313" key="5">
    <source>
        <dbReference type="Proteomes" id="UP000053675"/>
    </source>
</evidence>
<dbReference type="GO" id="GO:0003700">
    <property type="term" value="F:DNA-binding transcription factor activity"/>
    <property type="evidence" value="ECO:0007669"/>
    <property type="project" value="InterPro"/>
</dbReference>
<accession>A0A084UE30</accession>
<dbReference type="InterPro" id="IPR000551">
    <property type="entry name" value="MerR-type_HTH_dom"/>
</dbReference>
<dbReference type="CDD" id="cd04776">
    <property type="entry name" value="HTH_GnyR"/>
    <property type="match status" value="1"/>
</dbReference>
<feature type="coiled-coil region" evidence="2">
    <location>
        <begin position="100"/>
        <end position="134"/>
    </location>
</feature>
<dbReference type="STRING" id="472175.EL18_02262"/>
<dbReference type="Gene3D" id="1.10.1660.10">
    <property type="match status" value="1"/>
</dbReference>
<dbReference type="PROSITE" id="PS50937">
    <property type="entry name" value="HTH_MERR_2"/>
    <property type="match status" value="1"/>
</dbReference>
<dbReference type="GO" id="GO:0003677">
    <property type="term" value="F:DNA binding"/>
    <property type="evidence" value="ECO:0007669"/>
    <property type="project" value="UniProtKB-KW"/>
</dbReference>
<feature type="domain" description="HTH merR-type" evidence="3">
    <location>
        <begin position="25"/>
        <end position="92"/>
    </location>
</feature>
<sequence>MSEENAWSVSGDTAGGRTSYGAETYYRIGELSREFNVTLRALRFYEDKGLLQPKRRGTMRLYSSRDRARLKLILLGRKIGFPLRDIKQILDLYDPKGTNVQQLRMVLKKSERQMDRLEKQYIEIEEAVVELTNLISDIRDRLPEQGLKPEEAQRKAG</sequence>
<dbReference type="EMBL" id="JMQM01000001">
    <property type="protein sequence ID" value="KFB11216.1"/>
    <property type="molecule type" value="Genomic_DNA"/>
</dbReference>
<gene>
    <name evidence="4" type="ORF">EL18_02262</name>
</gene>
<dbReference type="AlphaFoldDB" id="A0A084UE30"/>
<dbReference type="OrthoDB" id="9803659at2"/>
<reference evidence="4 5" key="1">
    <citation type="submission" date="2014-05" db="EMBL/GenBank/DDBJ databases">
        <title>Draft Genome Sequence of Nitratireductor basaltis Strain UMTGB225, A Marine Bacterium Isolated from Green Barrel Tunicate.</title>
        <authorList>
            <person name="Gan H.Y."/>
        </authorList>
    </citation>
    <scope>NUCLEOTIDE SEQUENCE [LARGE SCALE GENOMIC DNA]</scope>
    <source>
        <strain evidence="4 5">UMTGB225</strain>
    </source>
</reference>
<keyword evidence="2" id="KW-0175">Coiled coil</keyword>
<dbReference type="RefSeq" id="WP_036482901.1">
    <property type="nucleotide sequence ID" value="NZ_JMQM01000001.1"/>
</dbReference>
<name>A0A084UE30_9HYPH</name>
<keyword evidence="5" id="KW-1185">Reference proteome</keyword>
<organism evidence="4 5">
    <name type="scientific">Nitratireductor basaltis</name>
    <dbReference type="NCBI Taxonomy" id="472175"/>
    <lineage>
        <taxon>Bacteria</taxon>
        <taxon>Pseudomonadati</taxon>
        <taxon>Pseudomonadota</taxon>
        <taxon>Alphaproteobacteria</taxon>
        <taxon>Hyphomicrobiales</taxon>
        <taxon>Phyllobacteriaceae</taxon>
        <taxon>Nitratireductor</taxon>
    </lineage>
</organism>
<dbReference type="PANTHER" id="PTHR30204">
    <property type="entry name" value="REDOX-CYCLING DRUG-SENSING TRANSCRIPTIONAL ACTIVATOR SOXR"/>
    <property type="match status" value="1"/>
</dbReference>
<proteinExistence type="predicted"/>
<keyword evidence="1" id="KW-0238">DNA-binding</keyword>
<evidence type="ECO:0000259" key="3">
    <source>
        <dbReference type="PROSITE" id="PS50937"/>
    </source>
</evidence>
<evidence type="ECO:0000256" key="1">
    <source>
        <dbReference type="ARBA" id="ARBA00023125"/>
    </source>
</evidence>
<protein>
    <submittedName>
        <fullName evidence="4">Transcription regulator MerR DNA binding protein</fullName>
    </submittedName>
</protein>
<dbReference type="eggNOG" id="COG0789">
    <property type="taxonomic scope" value="Bacteria"/>
</dbReference>
<dbReference type="PANTHER" id="PTHR30204:SF58">
    <property type="entry name" value="HTH-TYPE TRANSCRIPTIONAL REGULATOR YFMP"/>
    <property type="match status" value="1"/>
</dbReference>
<dbReference type="Pfam" id="PF13411">
    <property type="entry name" value="MerR_1"/>
    <property type="match status" value="1"/>
</dbReference>
<dbReference type="Proteomes" id="UP000053675">
    <property type="component" value="Unassembled WGS sequence"/>
</dbReference>
<evidence type="ECO:0000256" key="2">
    <source>
        <dbReference type="SAM" id="Coils"/>
    </source>
</evidence>
<dbReference type="InterPro" id="IPR047057">
    <property type="entry name" value="MerR_fam"/>
</dbReference>
<dbReference type="SUPFAM" id="SSF46955">
    <property type="entry name" value="Putative DNA-binding domain"/>
    <property type="match status" value="1"/>
</dbReference>
<dbReference type="SMART" id="SM00422">
    <property type="entry name" value="HTH_MERR"/>
    <property type="match status" value="1"/>
</dbReference>
<dbReference type="PATRIC" id="fig|472175.3.peg.2251"/>
<evidence type="ECO:0000313" key="4">
    <source>
        <dbReference type="EMBL" id="KFB11216.1"/>
    </source>
</evidence>